<dbReference type="Gene3D" id="2.40.30.180">
    <property type="entry name" value="Ubiquitin-activating enzyme E1, FCCH domain"/>
    <property type="match status" value="1"/>
</dbReference>
<accession>A0A0F9ESX3</accession>
<dbReference type="AlphaFoldDB" id="A0A0F9ESX3"/>
<dbReference type="EMBL" id="LAZR01026231">
    <property type="protein sequence ID" value="KKL69366.1"/>
    <property type="molecule type" value="Genomic_DNA"/>
</dbReference>
<sequence length="552" mass="60659">KSWDGSTFDKLNNYFVDESIGTGDNTETEYSGTVTNPPVEASSISDISFTDTTIKSIVDNGTGRLTGNVDSAWTGTISGCADNGSGLIRVTDNSHPYSTSDEINISAIVGTVEANSSFANPTWKITKIGANTYDLQGSTYANGYTSGGTSSLNTIIYSTGAYVFKCDGAPDNELAIQIDYEKAEGGPKSKTGFVRANRLYLLNDPDNTSRIWYSQLNDEDAWDSSSSGGYVDVDKDDGDALEGAINFFPSVALIKGSRIHRMDEYPGDADFAVQSWMDVDGTVAYRTVLYDGNNLSFLSPSGWTAYDSTDMFGDLFKETDLSVRFRHRALRYANGSAYSVYNQLDNQLWLQLYDSDASAYLGHVYVMHLDTGEQVSIYEFMFTSTCFNFVNNEMLIGGADGHLYRLFGKDTSVSSRYKDNGVSYSAKTTLRGAMTNWGYPNNKKHNKKINVNVSARVGMTATLKIFRNRNNTEYSSDSLSIYGGDGLIYDHGKDVYIADLAGVYIFSETSDFRLKKKFNYDEVQFELTDITGVLGAEIYGVDFISAVIGEGQ</sequence>
<gene>
    <name evidence="1" type="ORF">LCGC14_2115660</name>
</gene>
<feature type="non-terminal residue" evidence="1">
    <location>
        <position position="1"/>
    </location>
</feature>
<proteinExistence type="predicted"/>
<protein>
    <submittedName>
        <fullName evidence="1">Uncharacterized protein</fullName>
    </submittedName>
</protein>
<comment type="caution">
    <text evidence="1">The sequence shown here is derived from an EMBL/GenBank/DDBJ whole genome shotgun (WGS) entry which is preliminary data.</text>
</comment>
<reference evidence="1" key="1">
    <citation type="journal article" date="2015" name="Nature">
        <title>Complex archaea that bridge the gap between prokaryotes and eukaryotes.</title>
        <authorList>
            <person name="Spang A."/>
            <person name="Saw J.H."/>
            <person name="Jorgensen S.L."/>
            <person name="Zaremba-Niedzwiedzka K."/>
            <person name="Martijn J."/>
            <person name="Lind A.E."/>
            <person name="van Eijk R."/>
            <person name="Schleper C."/>
            <person name="Guy L."/>
            <person name="Ettema T.J."/>
        </authorList>
    </citation>
    <scope>NUCLEOTIDE SEQUENCE</scope>
</reference>
<organism evidence="1">
    <name type="scientific">marine sediment metagenome</name>
    <dbReference type="NCBI Taxonomy" id="412755"/>
    <lineage>
        <taxon>unclassified sequences</taxon>
        <taxon>metagenomes</taxon>
        <taxon>ecological metagenomes</taxon>
    </lineage>
</organism>
<evidence type="ECO:0000313" key="1">
    <source>
        <dbReference type="EMBL" id="KKL69366.1"/>
    </source>
</evidence>
<name>A0A0F9ESX3_9ZZZZ</name>
<dbReference type="InterPro" id="IPR042302">
    <property type="entry name" value="E1_FCCH_sf"/>
</dbReference>